<dbReference type="PANTHER" id="PTHR45649:SF26">
    <property type="entry name" value="OS04G0435100 PROTEIN"/>
    <property type="match status" value="1"/>
</dbReference>
<dbReference type="InParanoid" id="A0A2V0PN14"/>
<evidence type="ECO:0000256" key="6">
    <source>
        <dbReference type="SAM" id="Phobius"/>
    </source>
</evidence>
<evidence type="ECO:0000256" key="1">
    <source>
        <dbReference type="ARBA" id="ARBA00004141"/>
    </source>
</evidence>
<feature type="transmembrane region" description="Helical" evidence="6">
    <location>
        <begin position="421"/>
        <end position="440"/>
    </location>
</feature>
<dbReference type="OrthoDB" id="3257095at2759"/>
<dbReference type="GO" id="GO:0016020">
    <property type="term" value="C:membrane"/>
    <property type="evidence" value="ECO:0007669"/>
    <property type="project" value="UniProtKB-SubCell"/>
</dbReference>
<feature type="transmembrane region" description="Helical" evidence="6">
    <location>
        <begin position="77"/>
        <end position="101"/>
    </location>
</feature>
<dbReference type="Gene3D" id="1.20.1740.10">
    <property type="entry name" value="Amino acid/polyamine transporter I"/>
    <property type="match status" value="1"/>
</dbReference>
<accession>A0A2V0PN14</accession>
<evidence type="ECO:0000256" key="5">
    <source>
        <dbReference type="ARBA" id="ARBA00023136"/>
    </source>
</evidence>
<proteinExistence type="predicted"/>
<feature type="transmembrane region" description="Helical" evidence="6">
    <location>
        <begin position="132"/>
        <end position="152"/>
    </location>
</feature>
<keyword evidence="2" id="KW-0813">Transport</keyword>
<evidence type="ECO:0000313" key="8">
    <source>
        <dbReference type="Proteomes" id="UP000247498"/>
    </source>
</evidence>
<evidence type="ECO:0000256" key="3">
    <source>
        <dbReference type="ARBA" id="ARBA00022692"/>
    </source>
</evidence>
<comment type="subcellular location">
    <subcellularLocation>
        <location evidence="1">Membrane</location>
        <topology evidence="1">Multi-pass membrane protein</topology>
    </subcellularLocation>
</comment>
<feature type="transmembrane region" description="Helical" evidence="6">
    <location>
        <begin position="283"/>
        <end position="306"/>
    </location>
</feature>
<gene>
    <name evidence="7" type="ORF">Rsub_11939</name>
</gene>
<dbReference type="GO" id="GO:0006865">
    <property type="term" value="P:amino acid transport"/>
    <property type="evidence" value="ECO:0007669"/>
    <property type="project" value="InterPro"/>
</dbReference>
<feature type="transmembrane region" description="Helical" evidence="6">
    <location>
        <begin position="173"/>
        <end position="195"/>
    </location>
</feature>
<evidence type="ECO:0000313" key="7">
    <source>
        <dbReference type="EMBL" id="GBF99453.1"/>
    </source>
</evidence>
<sequence length="513" mass="55085">MGSVDHTAAGEDPFHDLSKDGCQDAEVLARLGYRQVLYRTWGTLTAVALTISAMSTLTSISASFGTGLMMGGPAICVWGWIAVSAATLCIGLGMAELASAYPTSGGMYYWMSKLAGKRVGPWACWVTGWLNLLGQIAAVSAVAALAADLTITMATMASGLDGKEPIEVDNKQYFGIFAAYILLNAIMNSLGLAWLTLLTQIGAFFNIAGVVLLCLVVPIVAPRHRSAKYVFTKFDTRGAQGVGITNPFYAAMLGLLLPAYSYTGVDGPVHMAEEVTGSETAPPIAILYGIGIMFVGGLAMIIALLFSMKSITRALNEDSEAGGSPIPQILYDVFTDRYNNPRIGIALQIIPLGGVFFCLVATTTYVTRILFCYSRDRAVPLPWLWSRMNKRTRSPLCALWVRGAEAPRPPTAPQQARGQPAIATVWAIVATVIFCLPTELPVDGENLNYASVLLVGTFLMSNVWFFFPKYGAYKWFTGPARTIDDDSVMGLEGGGAPGSMKKDVEFDYKDADV</sequence>
<keyword evidence="3 6" id="KW-0812">Transmembrane</keyword>
<comment type="caution">
    <text evidence="7">The sequence shown here is derived from an EMBL/GenBank/DDBJ whole genome shotgun (WGS) entry which is preliminary data.</text>
</comment>
<dbReference type="STRING" id="307507.A0A2V0PN14"/>
<dbReference type="EMBL" id="BDRX01000158">
    <property type="protein sequence ID" value="GBF99453.1"/>
    <property type="molecule type" value="Genomic_DNA"/>
</dbReference>
<dbReference type="PROSITE" id="PS00218">
    <property type="entry name" value="AMINO_ACID_PERMEASE_1"/>
    <property type="match status" value="1"/>
</dbReference>
<dbReference type="Proteomes" id="UP000247498">
    <property type="component" value="Unassembled WGS sequence"/>
</dbReference>
<reference evidence="7 8" key="1">
    <citation type="journal article" date="2018" name="Sci. Rep.">
        <title>Raphidocelis subcapitata (=Pseudokirchneriella subcapitata) provides an insight into genome evolution and environmental adaptations in the Sphaeropleales.</title>
        <authorList>
            <person name="Suzuki S."/>
            <person name="Yamaguchi H."/>
            <person name="Nakajima N."/>
            <person name="Kawachi M."/>
        </authorList>
    </citation>
    <scope>NUCLEOTIDE SEQUENCE [LARGE SCALE GENOMIC DNA]</scope>
    <source>
        <strain evidence="7 8">NIES-35</strain>
    </source>
</reference>
<evidence type="ECO:0000256" key="4">
    <source>
        <dbReference type="ARBA" id="ARBA00022989"/>
    </source>
</evidence>
<dbReference type="PIRSF" id="PIRSF006060">
    <property type="entry name" value="AA_transporter"/>
    <property type="match status" value="1"/>
</dbReference>
<dbReference type="Pfam" id="PF13520">
    <property type="entry name" value="AA_permease_2"/>
    <property type="match status" value="1"/>
</dbReference>
<dbReference type="AlphaFoldDB" id="A0A2V0PN14"/>
<name>A0A2V0PN14_9CHLO</name>
<keyword evidence="4 6" id="KW-1133">Transmembrane helix</keyword>
<feature type="transmembrane region" description="Helical" evidence="6">
    <location>
        <begin position="242"/>
        <end position="263"/>
    </location>
</feature>
<keyword evidence="5 6" id="KW-0472">Membrane</keyword>
<feature type="transmembrane region" description="Helical" evidence="6">
    <location>
        <begin position="41"/>
        <end position="65"/>
    </location>
</feature>
<feature type="transmembrane region" description="Helical" evidence="6">
    <location>
        <begin position="446"/>
        <end position="467"/>
    </location>
</feature>
<dbReference type="GO" id="GO:0022857">
    <property type="term" value="F:transmembrane transporter activity"/>
    <property type="evidence" value="ECO:0007669"/>
    <property type="project" value="InterPro"/>
</dbReference>
<dbReference type="InterPro" id="IPR002293">
    <property type="entry name" value="AA/rel_permease1"/>
</dbReference>
<dbReference type="PANTHER" id="PTHR45649">
    <property type="entry name" value="AMINO-ACID PERMEASE BAT1"/>
    <property type="match status" value="1"/>
</dbReference>
<feature type="transmembrane region" description="Helical" evidence="6">
    <location>
        <begin position="201"/>
        <end position="221"/>
    </location>
</feature>
<organism evidence="7 8">
    <name type="scientific">Raphidocelis subcapitata</name>
    <dbReference type="NCBI Taxonomy" id="307507"/>
    <lineage>
        <taxon>Eukaryota</taxon>
        <taxon>Viridiplantae</taxon>
        <taxon>Chlorophyta</taxon>
        <taxon>core chlorophytes</taxon>
        <taxon>Chlorophyceae</taxon>
        <taxon>CS clade</taxon>
        <taxon>Sphaeropleales</taxon>
        <taxon>Selenastraceae</taxon>
        <taxon>Raphidocelis</taxon>
    </lineage>
</organism>
<keyword evidence="8" id="KW-1185">Reference proteome</keyword>
<evidence type="ECO:0000256" key="2">
    <source>
        <dbReference type="ARBA" id="ARBA00022448"/>
    </source>
</evidence>
<protein>
    <submittedName>
        <fullName evidence="7">Amino-acid permease</fullName>
    </submittedName>
</protein>
<dbReference type="InterPro" id="IPR004840">
    <property type="entry name" value="Amino_acid_permease_CS"/>
</dbReference>